<organism evidence="1">
    <name type="scientific">bioreactor metagenome</name>
    <dbReference type="NCBI Taxonomy" id="1076179"/>
    <lineage>
        <taxon>unclassified sequences</taxon>
        <taxon>metagenomes</taxon>
        <taxon>ecological metagenomes</taxon>
    </lineage>
</organism>
<protein>
    <submittedName>
        <fullName evidence="1">Uncharacterized protein</fullName>
    </submittedName>
</protein>
<gene>
    <name evidence="1" type="ORF">SDC9_154864</name>
</gene>
<accession>A0A645F4V8</accession>
<reference evidence="1" key="1">
    <citation type="submission" date="2019-08" db="EMBL/GenBank/DDBJ databases">
        <authorList>
            <person name="Kucharzyk K."/>
            <person name="Murdoch R.W."/>
            <person name="Higgins S."/>
            <person name="Loffler F."/>
        </authorList>
    </citation>
    <scope>NUCLEOTIDE SEQUENCE</scope>
</reference>
<sequence length="80" mass="8030">MDPLGHLIGAVADISGGVLGPFVVARHDVLAERIGGGEGADFLEIGAVIGQGDHKGLANSTGNAPTLNPLLFNISITSVK</sequence>
<dbReference type="EMBL" id="VSSQ01053575">
    <property type="protein sequence ID" value="MPN07593.1"/>
    <property type="molecule type" value="Genomic_DNA"/>
</dbReference>
<evidence type="ECO:0000313" key="1">
    <source>
        <dbReference type="EMBL" id="MPN07593.1"/>
    </source>
</evidence>
<name>A0A645F4V8_9ZZZZ</name>
<proteinExistence type="predicted"/>
<dbReference type="AlphaFoldDB" id="A0A645F4V8"/>
<comment type="caution">
    <text evidence="1">The sequence shown here is derived from an EMBL/GenBank/DDBJ whole genome shotgun (WGS) entry which is preliminary data.</text>
</comment>